<dbReference type="PANTHER" id="PTHR23022">
    <property type="entry name" value="TRANSPOSABLE ELEMENT-RELATED"/>
    <property type="match status" value="1"/>
</dbReference>
<accession>A0A8K0C7D5</accession>
<feature type="domain" description="Transposase Tc1-like" evidence="1">
    <location>
        <begin position="40"/>
        <end position="110"/>
    </location>
</feature>
<keyword evidence="3" id="KW-1185">Reference proteome</keyword>
<dbReference type="InterPro" id="IPR002492">
    <property type="entry name" value="Transposase_Tc1-like"/>
</dbReference>
<evidence type="ECO:0000259" key="1">
    <source>
        <dbReference type="Pfam" id="PF01498"/>
    </source>
</evidence>
<name>A0A8K0C7D5_IGNLU</name>
<dbReference type="AlphaFoldDB" id="A0A8K0C7D5"/>
<dbReference type="GO" id="GO:0006313">
    <property type="term" value="P:DNA transposition"/>
    <property type="evidence" value="ECO:0007669"/>
    <property type="project" value="InterPro"/>
</dbReference>
<sequence length="251" mass="29043">MVNLSASTAQHIIEGFIHENRVKDKGRSAPNKIFNASDERYIVRKIKANPKLSAPKLATKVQHELAKSCSAKTVRRLLRAHNFNGRVPRKKPLLSKRHQQSRLAFAKEHVCKKSEFWNTVVPYSDESKFIERIMDKSMYLTILKNNLLQSAEKLFQFYQGNDPKHKSGLVQSWLIWHCPHLMSPPAQSPDMNVIENLWALIQTFGNTKDDLKKALLEEWQLITPDITQKLIDSMPTRLQALVEAQRYHTKH</sequence>
<evidence type="ECO:0000313" key="2">
    <source>
        <dbReference type="EMBL" id="KAF2881918.1"/>
    </source>
</evidence>
<comment type="caution">
    <text evidence="2">The sequence shown here is derived from an EMBL/GenBank/DDBJ whole genome shotgun (WGS) entry which is preliminary data.</text>
</comment>
<gene>
    <name evidence="2" type="ORF">ILUMI_24262</name>
</gene>
<dbReference type="InterPro" id="IPR052338">
    <property type="entry name" value="Transposase_5"/>
</dbReference>
<evidence type="ECO:0000313" key="3">
    <source>
        <dbReference type="Proteomes" id="UP000801492"/>
    </source>
</evidence>
<dbReference type="Gene3D" id="3.30.420.10">
    <property type="entry name" value="Ribonuclease H-like superfamily/Ribonuclease H"/>
    <property type="match status" value="1"/>
</dbReference>
<dbReference type="Proteomes" id="UP000801492">
    <property type="component" value="Unassembled WGS sequence"/>
</dbReference>
<proteinExistence type="predicted"/>
<dbReference type="GO" id="GO:0015074">
    <property type="term" value="P:DNA integration"/>
    <property type="evidence" value="ECO:0007669"/>
    <property type="project" value="InterPro"/>
</dbReference>
<dbReference type="InterPro" id="IPR036397">
    <property type="entry name" value="RNaseH_sf"/>
</dbReference>
<dbReference type="EMBL" id="VTPC01090684">
    <property type="protein sequence ID" value="KAF2881918.1"/>
    <property type="molecule type" value="Genomic_DNA"/>
</dbReference>
<protein>
    <recommendedName>
        <fullName evidence="1">Transposase Tc1-like domain-containing protein</fullName>
    </recommendedName>
</protein>
<organism evidence="2 3">
    <name type="scientific">Ignelater luminosus</name>
    <name type="common">Cucubano</name>
    <name type="synonym">Pyrophorus luminosus</name>
    <dbReference type="NCBI Taxonomy" id="2038154"/>
    <lineage>
        <taxon>Eukaryota</taxon>
        <taxon>Metazoa</taxon>
        <taxon>Ecdysozoa</taxon>
        <taxon>Arthropoda</taxon>
        <taxon>Hexapoda</taxon>
        <taxon>Insecta</taxon>
        <taxon>Pterygota</taxon>
        <taxon>Neoptera</taxon>
        <taxon>Endopterygota</taxon>
        <taxon>Coleoptera</taxon>
        <taxon>Polyphaga</taxon>
        <taxon>Elateriformia</taxon>
        <taxon>Elateroidea</taxon>
        <taxon>Elateridae</taxon>
        <taxon>Agrypninae</taxon>
        <taxon>Pyrophorini</taxon>
        <taxon>Ignelater</taxon>
    </lineage>
</organism>
<dbReference type="GO" id="GO:0003677">
    <property type="term" value="F:DNA binding"/>
    <property type="evidence" value="ECO:0007669"/>
    <property type="project" value="InterPro"/>
</dbReference>
<dbReference type="OrthoDB" id="25402at2759"/>
<dbReference type="PANTHER" id="PTHR23022:SF134">
    <property type="entry name" value="TRANSPOSABLE ELEMENT TC1 TRANSPOSASE"/>
    <property type="match status" value="1"/>
</dbReference>
<dbReference type="Pfam" id="PF01498">
    <property type="entry name" value="HTH_Tnp_Tc3_2"/>
    <property type="match status" value="1"/>
</dbReference>
<reference evidence="2" key="1">
    <citation type="submission" date="2019-08" db="EMBL/GenBank/DDBJ databases">
        <title>The genome of the North American firefly Photinus pyralis.</title>
        <authorList>
            <consortium name="Photinus pyralis genome working group"/>
            <person name="Fallon T.R."/>
            <person name="Sander Lower S.E."/>
            <person name="Weng J.-K."/>
        </authorList>
    </citation>
    <scope>NUCLEOTIDE SEQUENCE</scope>
    <source>
        <strain evidence="2">TRF0915ILg1</strain>
        <tissue evidence="2">Whole body</tissue>
    </source>
</reference>